<feature type="transmembrane region" description="Helical" evidence="1">
    <location>
        <begin position="252"/>
        <end position="275"/>
    </location>
</feature>
<protein>
    <submittedName>
        <fullName evidence="2">Uncharacterized protein</fullName>
    </submittedName>
</protein>
<name>A0ABN2L2K7_9ACTN</name>
<feature type="transmembrane region" description="Helical" evidence="1">
    <location>
        <begin position="38"/>
        <end position="57"/>
    </location>
</feature>
<keyword evidence="3" id="KW-1185">Reference proteome</keyword>
<keyword evidence="1" id="KW-0472">Membrane</keyword>
<feature type="transmembrane region" description="Helical" evidence="1">
    <location>
        <begin position="95"/>
        <end position="113"/>
    </location>
</feature>
<reference evidence="2 3" key="1">
    <citation type="journal article" date="2019" name="Int. J. Syst. Evol. Microbiol.">
        <title>The Global Catalogue of Microorganisms (GCM) 10K type strain sequencing project: providing services to taxonomists for standard genome sequencing and annotation.</title>
        <authorList>
            <consortium name="The Broad Institute Genomics Platform"/>
            <consortium name="The Broad Institute Genome Sequencing Center for Infectious Disease"/>
            <person name="Wu L."/>
            <person name="Ma J."/>
        </authorList>
    </citation>
    <scope>NUCLEOTIDE SEQUENCE [LARGE SCALE GENOMIC DNA]</scope>
    <source>
        <strain evidence="2 3">JCM 13249</strain>
    </source>
</reference>
<gene>
    <name evidence="2" type="ORF">GCM10009681_50510</name>
</gene>
<accession>A0ABN2L2K7</accession>
<evidence type="ECO:0000313" key="2">
    <source>
        <dbReference type="EMBL" id="GAA1772845.1"/>
    </source>
</evidence>
<comment type="caution">
    <text evidence="2">The sequence shown here is derived from an EMBL/GenBank/DDBJ whole genome shotgun (WGS) entry which is preliminary data.</text>
</comment>
<feature type="transmembrane region" description="Helical" evidence="1">
    <location>
        <begin position="190"/>
        <end position="211"/>
    </location>
</feature>
<feature type="transmembrane region" description="Helical" evidence="1">
    <location>
        <begin position="327"/>
        <end position="344"/>
    </location>
</feature>
<sequence>MRAPALSAPALTVPAGVPPRAAGRLAAALRSGDGSPSGVALAAGFALTAAIALAVAARAPLATTVLGLIAFGALHNVLELRYVAGRFAGVLRGRLLVVLLALVTGILVCRLAAARTPEIVLAYALLGVGVAYAVTRPWWRLAALGGLGGALAASLAFPAYHFVILTHLHNVVPLFFLWEWSRRLTRGRTAFRVAQVGWVLGIPALILLGVADGLVVNQLADGGAGTVTAFAGTPAKLAAPFVPPGLQPDLVVGLRFLVVFAFLQTMHYAVWVGFLPRAAPDAAAAFEARVPWLAGWRAWALGAAAAAPLAVLFAVDYTQGRVMYSAFASYHAYLEFPVLLALLFRPRAPDSVR</sequence>
<evidence type="ECO:0000313" key="3">
    <source>
        <dbReference type="Proteomes" id="UP001500655"/>
    </source>
</evidence>
<feature type="transmembrane region" description="Helical" evidence="1">
    <location>
        <begin position="120"/>
        <end position="139"/>
    </location>
</feature>
<feature type="transmembrane region" description="Helical" evidence="1">
    <location>
        <begin position="64"/>
        <end position="83"/>
    </location>
</feature>
<evidence type="ECO:0000256" key="1">
    <source>
        <dbReference type="SAM" id="Phobius"/>
    </source>
</evidence>
<feature type="transmembrane region" description="Helical" evidence="1">
    <location>
        <begin position="296"/>
        <end position="315"/>
    </location>
</feature>
<dbReference type="EMBL" id="BAAALS010000033">
    <property type="protein sequence ID" value="GAA1772845.1"/>
    <property type="molecule type" value="Genomic_DNA"/>
</dbReference>
<keyword evidence="1" id="KW-0812">Transmembrane</keyword>
<keyword evidence="1" id="KW-1133">Transmembrane helix</keyword>
<dbReference type="Proteomes" id="UP001500655">
    <property type="component" value="Unassembled WGS sequence"/>
</dbReference>
<proteinExistence type="predicted"/>
<organism evidence="2 3">
    <name type="scientific">Luedemannella helvata</name>
    <dbReference type="NCBI Taxonomy" id="349315"/>
    <lineage>
        <taxon>Bacteria</taxon>
        <taxon>Bacillati</taxon>
        <taxon>Actinomycetota</taxon>
        <taxon>Actinomycetes</taxon>
        <taxon>Micromonosporales</taxon>
        <taxon>Micromonosporaceae</taxon>
        <taxon>Luedemannella</taxon>
    </lineage>
</organism>